<keyword evidence="3" id="KW-0328">Glycosyltransferase</keyword>
<keyword evidence="6" id="KW-0133">Cell shape</keyword>
<dbReference type="GO" id="GO:0005576">
    <property type="term" value="C:extracellular region"/>
    <property type="evidence" value="ECO:0007669"/>
    <property type="project" value="TreeGrafter"/>
</dbReference>
<organism evidence="10 11">
    <name type="scientific">Methylocapsa palsarum</name>
    <dbReference type="NCBI Taxonomy" id="1612308"/>
    <lineage>
        <taxon>Bacteria</taxon>
        <taxon>Pseudomonadati</taxon>
        <taxon>Pseudomonadota</taxon>
        <taxon>Alphaproteobacteria</taxon>
        <taxon>Hyphomicrobiales</taxon>
        <taxon>Beijerinckiaceae</taxon>
        <taxon>Methylocapsa</taxon>
    </lineage>
</organism>
<keyword evidence="4" id="KW-0808">Transferase</keyword>
<dbReference type="PANTHER" id="PTHR30582:SF24">
    <property type="entry name" value="L,D-TRANSPEPTIDASE ERFK_SRFK-RELATED"/>
    <property type="match status" value="1"/>
</dbReference>
<dbReference type="Gene3D" id="2.40.440.10">
    <property type="entry name" value="L,D-transpeptidase catalytic domain-like"/>
    <property type="match status" value="1"/>
</dbReference>
<dbReference type="GO" id="GO:0071555">
    <property type="term" value="P:cell wall organization"/>
    <property type="evidence" value="ECO:0007669"/>
    <property type="project" value="UniProtKB-KW"/>
</dbReference>
<dbReference type="UniPathway" id="UPA00219"/>
<dbReference type="Proteomes" id="UP000198755">
    <property type="component" value="Unassembled WGS sequence"/>
</dbReference>
<dbReference type="GO" id="GO:0016757">
    <property type="term" value="F:glycosyltransferase activity"/>
    <property type="evidence" value="ECO:0007669"/>
    <property type="project" value="UniProtKB-KW"/>
</dbReference>
<dbReference type="STRING" id="1612308.SAMN05444581_107123"/>
<sequence length="236" mass="25794">MIRDGEIAGAGEMDEAALLGLRSERLNRRSFLFGSAASLGALGLAGCATTDDLVHREAAKLYGPVPEKKFPIPAVDVSKIDPKYYRRTVRYDTREAPGTIIIDAANYYVYRVEGDGNATRYGANVPRKGFLWNGDAYVGRKAEWATWTPPKEMIVRQPEAAKYAAGMPGGLDNPLGARTLYLYQNGKYTVCTIYSTSDPESIGRGVTSGCTGLLTQDMLDLYERTPIKTKVILLPA</sequence>
<dbReference type="InterPro" id="IPR006311">
    <property type="entry name" value="TAT_signal"/>
</dbReference>
<proteinExistence type="inferred from homology"/>
<dbReference type="GO" id="GO:0008360">
    <property type="term" value="P:regulation of cell shape"/>
    <property type="evidence" value="ECO:0007669"/>
    <property type="project" value="UniProtKB-KW"/>
</dbReference>
<gene>
    <name evidence="10" type="ORF">SAMN05444581_107123</name>
</gene>
<dbReference type="InterPro" id="IPR005490">
    <property type="entry name" value="LD_TPept_cat_dom"/>
</dbReference>
<dbReference type="GO" id="GO:0071972">
    <property type="term" value="F:peptidoglycan L,D-transpeptidase activity"/>
    <property type="evidence" value="ECO:0007669"/>
    <property type="project" value="TreeGrafter"/>
</dbReference>
<name>A0A1I3Z739_9HYPH</name>
<keyword evidence="5" id="KW-0378">Hydrolase</keyword>
<evidence type="ECO:0000256" key="2">
    <source>
        <dbReference type="ARBA" id="ARBA00005992"/>
    </source>
</evidence>
<keyword evidence="10" id="KW-0449">Lipoprotein</keyword>
<evidence type="ECO:0000256" key="3">
    <source>
        <dbReference type="ARBA" id="ARBA00022676"/>
    </source>
</evidence>
<dbReference type="EMBL" id="FOSN01000007">
    <property type="protein sequence ID" value="SFK39944.1"/>
    <property type="molecule type" value="Genomic_DNA"/>
</dbReference>
<evidence type="ECO:0000256" key="4">
    <source>
        <dbReference type="ARBA" id="ARBA00022679"/>
    </source>
</evidence>
<dbReference type="PANTHER" id="PTHR30582">
    <property type="entry name" value="L,D-TRANSPEPTIDASE"/>
    <property type="match status" value="1"/>
</dbReference>
<evidence type="ECO:0000259" key="9">
    <source>
        <dbReference type="Pfam" id="PF03734"/>
    </source>
</evidence>
<accession>A0A1I3Z739</accession>
<dbReference type="GO" id="GO:0018104">
    <property type="term" value="P:peptidoglycan-protein cross-linking"/>
    <property type="evidence" value="ECO:0007669"/>
    <property type="project" value="TreeGrafter"/>
</dbReference>
<evidence type="ECO:0000256" key="1">
    <source>
        <dbReference type="ARBA" id="ARBA00004752"/>
    </source>
</evidence>
<dbReference type="SUPFAM" id="SSF141523">
    <property type="entry name" value="L,D-transpeptidase catalytic domain-like"/>
    <property type="match status" value="1"/>
</dbReference>
<comment type="pathway">
    <text evidence="1">Cell wall biogenesis; peptidoglycan biosynthesis.</text>
</comment>
<evidence type="ECO:0000313" key="10">
    <source>
        <dbReference type="EMBL" id="SFK39944.1"/>
    </source>
</evidence>
<evidence type="ECO:0000256" key="5">
    <source>
        <dbReference type="ARBA" id="ARBA00022801"/>
    </source>
</evidence>
<dbReference type="AlphaFoldDB" id="A0A1I3Z739"/>
<evidence type="ECO:0000313" key="11">
    <source>
        <dbReference type="Proteomes" id="UP000198755"/>
    </source>
</evidence>
<reference evidence="10 11" key="1">
    <citation type="submission" date="2016-10" db="EMBL/GenBank/DDBJ databases">
        <authorList>
            <person name="de Groot N.N."/>
        </authorList>
    </citation>
    <scope>NUCLEOTIDE SEQUENCE [LARGE SCALE GENOMIC DNA]</scope>
    <source>
        <strain evidence="10 11">NE2</strain>
    </source>
</reference>
<evidence type="ECO:0000256" key="6">
    <source>
        <dbReference type="ARBA" id="ARBA00022960"/>
    </source>
</evidence>
<protein>
    <submittedName>
        <fullName evidence="10">Lipoprotein-anchoring transpeptidase ErfK/SrfK</fullName>
    </submittedName>
</protein>
<dbReference type="InterPro" id="IPR038063">
    <property type="entry name" value="Transpep_catalytic_dom"/>
</dbReference>
<keyword evidence="8" id="KW-0961">Cell wall biogenesis/degradation</keyword>
<evidence type="ECO:0000256" key="7">
    <source>
        <dbReference type="ARBA" id="ARBA00022984"/>
    </source>
</evidence>
<dbReference type="Pfam" id="PF03734">
    <property type="entry name" value="YkuD"/>
    <property type="match status" value="1"/>
</dbReference>
<comment type="similarity">
    <text evidence="2">Belongs to the YkuD family.</text>
</comment>
<feature type="domain" description="L,D-TPase catalytic" evidence="9">
    <location>
        <begin position="99"/>
        <end position="232"/>
    </location>
</feature>
<evidence type="ECO:0000256" key="8">
    <source>
        <dbReference type="ARBA" id="ARBA00023316"/>
    </source>
</evidence>
<keyword evidence="7" id="KW-0573">Peptidoglycan synthesis</keyword>
<dbReference type="RefSeq" id="WP_091681813.1">
    <property type="nucleotide sequence ID" value="NZ_FOSN01000007.1"/>
</dbReference>
<dbReference type="InterPro" id="IPR050979">
    <property type="entry name" value="LD-transpeptidase"/>
</dbReference>
<dbReference type="PROSITE" id="PS51318">
    <property type="entry name" value="TAT"/>
    <property type="match status" value="1"/>
</dbReference>
<dbReference type="OrthoDB" id="9795305at2"/>
<dbReference type="CDD" id="cd16913">
    <property type="entry name" value="YkuD_like"/>
    <property type="match status" value="1"/>
</dbReference>
<keyword evidence="11" id="KW-1185">Reference proteome</keyword>